<gene>
    <name evidence="2" type="ORF">Tb11.02.0390</name>
</gene>
<dbReference type="PaxDb" id="5691-EAN79257"/>
<evidence type="ECO:0000313" key="2">
    <source>
        <dbReference type="EMBL" id="EAN79257.1"/>
    </source>
</evidence>
<keyword evidence="3" id="KW-1185">Reference proteome</keyword>
<dbReference type="Proteomes" id="UP000008524">
    <property type="component" value="Chromosome 11"/>
</dbReference>
<evidence type="ECO:0000256" key="1">
    <source>
        <dbReference type="SAM" id="MobiDB-lite"/>
    </source>
</evidence>
<organism evidence="2 3">
    <name type="scientific">Trypanosoma brucei brucei (strain 927/4 GUTat10.1)</name>
    <dbReference type="NCBI Taxonomy" id="185431"/>
    <lineage>
        <taxon>Eukaryota</taxon>
        <taxon>Discoba</taxon>
        <taxon>Euglenozoa</taxon>
        <taxon>Kinetoplastea</taxon>
        <taxon>Metakinetoplastina</taxon>
        <taxon>Trypanosomatida</taxon>
        <taxon>Trypanosomatidae</taxon>
        <taxon>Trypanosoma</taxon>
    </lineage>
</organism>
<reference evidence="2 3" key="1">
    <citation type="journal article" date="2005" name="Science">
        <title>Comparative genomics of trypanosomatid parasitic protozoa.</title>
        <authorList>
            <person name="El-Sayed N.M."/>
            <person name="Myler P.J."/>
            <person name="Blandin G."/>
            <person name="Berriman M."/>
            <person name="Crabtree J."/>
            <person name="Aggarwal G."/>
            <person name="Caler E."/>
            <person name="Renauld H."/>
            <person name="Worthey E.A."/>
            <person name="Hertz-Fowler C."/>
            <person name="Ghedin E."/>
            <person name="Peacock C."/>
            <person name="Bartholomeu D.C."/>
            <person name="Haas B.J."/>
            <person name="Tran A.N."/>
            <person name="Wortman J.R."/>
            <person name="Alsmark U.C."/>
            <person name="Angiuoli S."/>
            <person name="Anupama A."/>
            <person name="Badger J."/>
            <person name="Bringaud F."/>
            <person name="Cadag E."/>
            <person name="Carlton J.M."/>
            <person name="Cerqueira G.C."/>
            <person name="Creasy T."/>
            <person name="Delcher A.L."/>
            <person name="Djikeng A."/>
            <person name="Embley T.M."/>
            <person name="Hauser C."/>
            <person name="Ivens A.C."/>
            <person name="Kummerfeld S.K."/>
            <person name="Pereira-Leal J.B."/>
            <person name="Nilsson D."/>
            <person name="Peterson J."/>
            <person name="Salzberg S.L."/>
            <person name="Shallom J."/>
            <person name="Silva J.C."/>
            <person name="Sundaram J."/>
            <person name="Westenberger S."/>
            <person name="White O."/>
            <person name="Melville S.E."/>
            <person name="Donelson J.E."/>
            <person name="Andersson B."/>
            <person name="Stuart K.D."/>
            <person name="Hall N."/>
        </authorList>
    </citation>
    <scope>NUCLEOTIDE SEQUENCE [LARGE SCALE GENOMIC DNA]</scope>
    <source>
        <strain evidence="2 3">927/4 GUTat10.1</strain>
    </source>
</reference>
<name>Q386M4_TRYB2</name>
<dbReference type="KEGG" id="tbr:Tb11.02.0390"/>
<feature type="compositionally biased region" description="Basic and acidic residues" evidence="1">
    <location>
        <begin position="100"/>
        <end position="121"/>
    </location>
</feature>
<dbReference type="EMBL" id="CH464491">
    <property type="protein sequence ID" value="EAN79257.1"/>
    <property type="molecule type" value="Genomic_DNA"/>
</dbReference>
<sequence length="160" mass="17970">MVGTSMVGAAEGTLLQSNKPLPLPFPKLLFLFHCLCHYRSRLSPHPAVALGVFPLVHPILGPFHPFSSQLDHRSFPFLCYIYQNSKSYQSPSTRQSGYHHAGEQAEKRKRRLTEEQRENKTKTTTTIVISGSDRVPPWVVPVRKGLWDLCSLRCAAVVSS</sequence>
<dbReference type="AlphaFoldDB" id="Q386M4"/>
<evidence type="ECO:0000313" key="3">
    <source>
        <dbReference type="Proteomes" id="UP000008524"/>
    </source>
</evidence>
<dbReference type="RefSeq" id="XP_828369.1">
    <property type="nucleotide sequence ID" value="XM_823276.1"/>
</dbReference>
<reference evidence="2 3" key="2">
    <citation type="journal article" date="2005" name="Science">
        <title>The genome of the African trypanosome Trypanosoma brucei.</title>
        <authorList>
            <person name="Berriman M."/>
            <person name="Ghedin E."/>
            <person name="Hertz-Fowler C."/>
            <person name="Blandin G."/>
            <person name="Renauld H."/>
            <person name="Bartholomeu D.C."/>
            <person name="Lennard N.J."/>
            <person name="Caler E."/>
            <person name="Hamlin N.E."/>
            <person name="Haas B."/>
            <person name="Bohme U."/>
            <person name="Hannick L."/>
            <person name="Aslett M.A."/>
            <person name="Shallom J."/>
            <person name="Marcello L."/>
            <person name="Hou L."/>
            <person name="Wickstead B."/>
            <person name="Alsmark U.C."/>
            <person name="Arrowsmith C."/>
            <person name="Atkin R.J."/>
            <person name="Barron A.J."/>
            <person name="Bringaud F."/>
            <person name="Brooks K."/>
            <person name="Carrington M."/>
            <person name="Cherevach I."/>
            <person name="Chillingworth T.J."/>
            <person name="Churcher C."/>
            <person name="Clark L.N."/>
            <person name="Corton C.H."/>
            <person name="Cronin A."/>
            <person name="Davies R.M."/>
            <person name="Doggett J."/>
            <person name="Djikeng A."/>
            <person name="Feldblyum T."/>
            <person name="Field M.C."/>
            <person name="Fraser A."/>
            <person name="Goodhead I."/>
            <person name="Hance Z."/>
            <person name="Harper D."/>
            <person name="Harris B.R."/>
            <person name="Hauser H."/>
            <person name="Hostetler J."/>
            <person name="Ivens A."/>
            <person name="Jagels K."/>
            <person name="Johnson D."/>
            <person name="Johnson J."/>
            <person name="Jones K."/>
            <person name="Kerhornou A.X."/>
            <person name="Koo H."/>
            <person name="Larke N."/>
            <person name="Landfear S."/>
            <person name="Larkin C."/>
            <person name="Leech V."/>
            <person name="Line A."/>
            <person name="Lord A."/>
            <person name="Macleod A."/>
            <person name="Mooney P.J."/>
            <person name="Moule S."/>
            <person name="Martin D.M."/>
            <person name="Morgan G.W."/>
            <person name="Mungall K."/>
            <person name="Norbertczak H."/>
            <person name="Ormond D."/>
            <person name="Pai G."/>
            <person name="Peacock C.S."/>
            <person name="Peterson J."/>
            <person name="Quail M.A."/>
            <person name="Rabbinowitsch E."/>
            <person name="Rajandream M.A."/>
            <person name="Reitter C."/>
            <person name="Salzberg S.L."/>
            <person name="Sanders M."/>
            <person name="Schobel S."/>
            <person name="Sharp S."/>
            <person name="Simmonds M."/>
            <person name="Simpson A.J."/>
            <person name="Tallon L."/>
            <person name="Turner C.M."/>
            <person name="Tait A."/>
            <person name="Tivey A.R."/>
            <person name="Van Aken S."/>
            <person name="Walker D."/>
            <person name="Wanless D."/>
            <person name="Wang S."/>
            <person name="White B."/>
            <person name="White O."/>
            <person name="Whitehead S."/>
            <person name="Woodward J."/>
            <person name="Wortman J."/>
            <person name="Adams M.D."/>
            <person name="Embley T.M."/>
            <person name="Gull K."/>
            <person name="Ullu E."/>
            <person name="Barry J.D."/>
            <person name="Fairlamb A.H."/>
            <person name="Opperdoes F."/>
            <person name="Barrell B.G."/>
            <person name="Donelson J.E."/>
            <person name="Hall N."/>
            <person name="Fraser C.M."/>
            <person name="Melville S.E."/>
            <person name="El-Sayed N.M."/>
        </authorList>
    </citation>
    <scope>NUCLEOTIDE SEQUENCE [LARGE SCALE GENOMIC DNA]</scope>
    <source>
        <strain evidence="2 3">927/4 GUTat10.1</strain>
    </source>
</reference>
<dbReference type="VEuPathDB" id="TriTrypDB:Tb927.11.2870"/>
<evidence type="ECO:0008006" key="4">
    <source>
        <dbReference type="Google" id="ProtNLM"/>
    </source>
</evidence>
<dbReference type="GeneID" id="3664080"/>
<protein>
    <recommendedName>
        <fullName evidence="4">T. brucei spp.-specific protein</fullName>
    </recommendedName>
</protein>
<accession>Q386M4</accession>
<proteinExistence type="predicted"/>
<feature type="region of interest" description="Disordered" evidence="1">
    <location>
        <begin position="88"/>
        <end position="124"/>
    </location>
</feature>
<dbReference type="InParanoid" id="Q386M4"/>